<dbReference type="Proteomes" id="UP000069205">
    <property type="component" value="Chromosome"/>
</dbReference>
<dbReference type="EMBL" id="CP011801">
    <property type="protein sequence ID" value="ALA58317.1"/>
    <property type="molecule type" value="Genomic_DNA"/>
</dbReference>
<evidence type="ECO:0008006" key="3">
    <source>
        <dbReference type="Google" id="ProtNLM"/>
    </source>
</evidence>
<reference evidence="1 2" key="1">
    <citation type="journal article" date="2015" name="Proc. Natl. Acad. Sci. U.S.A.">
        <title>Expanded metabolic versatility of ubiquitous nitrite-oxidizing bacteria from the genus Nitrospira.</title>
        <authorList>
            <person name="Koch H."/>
            <person name="Lucker S."/>
            <person name="Albertsen M."/>
            <person name="Kitzinger K."/>
            <person name="Herbold C."/>
            <person name="Spieck E."/>
            <person name="Nielsen P.H."/>
            <person name="Wagner M."/>
            <person name="Daims H."/>
        </authorList>
    </citation>
    <scope>NUCLEOTIDE SEQUENCE [LARGE SCALE GENOMIC DNA]</scope>
    <source>
        <strain evidence="1 2">NSP M-1</strain>
    </source>
</reference>
<evidence type="ECO:0000313" key="2">
    <source>
        <dbReference type="Proteomes" id="UP000069205"/>
    </source>
</evidence>
<organism evidence="1 2">
    <name type="scientific">Nitrospira moscoviensis</name>
    <dbReference type="NCBI Taxonomy" id="42253"/>
    <lineage>
        <taxon>Bacteria</taxon>
        <taxon>Pseudomonadati</taxon>
        <taxon>Nitrospirota</taxon>
        <taxon>Nitrospiria</taxon>
        <taxon>Nitrospirales</taxon>
        <taxon>Nitrospiraceae</taxon>
        <taxon>Nitrospira</taxon>
    </lineage>
</organism>
<gene>
    <name evidence="1" type="ORF">NITMOv2_1897</name>
</gene>
<dbReference type="OrthoDB" id="8754449at2"/>
<dbReference type="PATRIC" id="fig|42253.5.peg.1868"/>
<proteinExistence type="predicted"/>
<name>A0A0K2GCJ1_NITMO</name>
<evidence type="ECO:0000313" key="1">
    <source>
        <dbReference type="EMBL" id="ALA58317.1"/>
    </source>
</evidence>
<dbReference type="AlphaFoldDB" id="A0A0K2GCJ1"/>
<keyword evidence="2" id="KW-1185">Reference proteome</keyword>
<dbReference type="RefSeq" id="WP_053379502.1">
    <property type="nucleotide sequence ID" value="NZ_CP011801.1"/>
</dbReference>
<accession>A0A0K2GCJ1</accession>
<sequence length="119" mass="13359">MLGQIWVEVVGDLIIARVRGEPTESLLKECQEKVLFLVKDARRGKVLYDTLEMEAPPVDVPLAQRQLDAQLGPVTLRRAVVVPNSKLAYLARLAFGEGDYRVFYNDLSSAIKWLSESTL</sequence>
<dbReference type="KEGG" id="nmv:NITMOv2_1897"/>
<protein>
    <recommendedName>
        <fullName evidence="3">STAS/SEC14 domain-containing protein</fullName>
    </recommendedName>
</protein>